<organism evidence="4 5">
    <name type="scientific">Ruminococcus turbiniformis</name>
    <dbReference type="NCBI Taxonomy" id="2881258"/>
    <lineage>
        <taxon>Bacteria</taxon>
        <taxon>Bacillati</taxon>
        <taxon>Bacillota</taxon>
        <taxon>Clostridia</taxon>
        <taxon>Eubacteriales</taxon>
        <taxon>Oscillospiraceae</taxon>
        <taxon>Ruminococcus</taxon>
    </lineage>
</organism>
<dbReference type="CDD" id="cd18809">
    <property type="entry name" value="SF1_C_RecD"/>
    <property type="match status" value="1"/>
</dbReference>
<dbReference type="Proteomes" id="UP001198151">
    <property type="component" value="Unassembled WGS sequence"/>
</dbReference>
<evidence type="ECO:0000256" key="1">
    <source>
        <dbReference type="ARBA" id="ARBA00022741"/>
    </source>
</evidence>
<dbReference type="InterPro" id="IPR003593">
    <property type="entry name" value="AAA+_ATPase"/>
</dbReference>
<name>A0ABS8FYB4_9FIRM</name>
<dbReference type="Gene3D" id="1.10.10.2220">
    <property type="match status" value="1"/>
</dbReference>
<accession>A0ABS8FYB4</accession>
<evidence type="ECO:0000313" key="5">
    <source>
        <dbReference type="Proteomes" id="UP001198151"/>
    </source>
</evidence>
<dbReference type="CDD" id="cd17933">
    <property type="entry name" value="DEXSc_RecD-like"/>
    <property type="match status" value="1"/>
</dbReference>
<dbReference type="InterPro" id="IPR050534">
    <property type="entry name" value="Coronavir_polyprotein_1ab"/>
</dbReference>
<gene>
    <name evidence="4" type="ORF">LKD70_09165</name>
</gene>
<dbReference type="SUPFAM" id="SSF52540">
    <property type="entry name" value="P-loop containing nucleoside triphosphate hydrolases"/>
    <property type="match status" value="2"/>
</dbReference>
<dbReference type="InterPro" id="IPR027785">
    <property type="entry name" value="UvrD-like_helicase_C"/>
</dbReference>
<dbReference type="PANTHER" id="PTHR43788:SF6">
    <property type="entry name" value="DNA HELICASE B"/>
    <property type="match status" value="1"/>
</dbReference>
<dbReference type="PANTHER" id="PTHR43788">
    <property type="entry name" value="DNA2/NAM7 HELICASE FAMILY MEMBER"/>
    <property type="match status" value="1"/>
</dbReference>
<keyword evidence="2" id="KW-0067">ATP-binding</keyword>
<keyword evidence="1" id="KW-0547">Nucleotide-binding</keyword>
<comment type="caution">
    <text evidence="4">The sequence shown here is derived from an EMBL/GenBank/DDBJ whole genome shotgun (WGS) entry which is preliminary data.</text>
</comment>
<evidence type="ECO:0000313" key="4">
    <source>
        <dbReference type="EMBL" id="MCC2254584.1"/>
    </source>
</evidence>
<reference evidence="4 5" key="1">
    <citation type="submission" date="2021-10" db="EMBL/GenBank/DDBJ databases">
        <title>Anaerobic single-cell dispensing facilitates the cultivation of human gut bacteria.</title>
        <authorList>
            <person name="Afrizal A."/>
        </authorList>
    </citation>
    <scope>NUCLEOTIDE SEQUENCE [LARGE SCALE GENOMIC DNA]</scope>
    <source>
        <strain evidence="4 5">CLA-AA-H200</strain>
    </source>
</reference>
<dbReference type="SMART" id="SM00382">
    <property type="entry name" value="AAA"/>
    <property type="match status" value="1"/>
</dbReference>
<protein>
    <submittedName>
        <fullName evidence="4">ATP-dependent RecD-like DNA helicase</fullName>
    </submittedName>
</protein>
<dbReference type="EMBL" id="JAJEQX010000014">
    <property type="protein sequence ID" value="MCC2254584.1"/>
    <property type="molecule type" value="Genomic_DNA"/>
</dbReference>
<sequence length="680" mass="77032">MDVIYWKTISQDDITGITEFLAQPMSSCPHVCDGLITCRGKVGIYRKKMPVILDGEWDKHGVFQVTSDRLPSTGVGEGKLLLDYAAPWLTPNQASRISGIGNLLHLDSTAREKLMEMRVKDPDMIIRRLSELSDREKITKILQEYNVPIDRISALLDRHITYSNFILHLYRACLYHDIDIRIADQMAKRYQGIQGYAPSRLCAYIIDALLRSRNIGNTCLTAKSLLDYINRRQDYPITMAMVNMALHQLQDKIKIIEYKGTIYIYERKIYEEESLFISHFRRLQLRHKNYQIQSPKEVEEKLGIKYTRNQRAAFDALKTSGVKILTGPPGSGKTSVIRGFLEAFEPSSVIQLAATTGRASQVLSDATGMQAVTIYRLLDIRPYAESLSSKGPNNPLPGDLIIVDEVSMLGLKLASLLFKAIKSGAILILVGDEDQLQSVEYGNVLSELIRSGQVDVYRLNEVIRNRGTIYENAERINNGYGKVDQDKTFQILDFDSVQEAREKIPKSREEGIQILTTVKKEGLGTNLINKLYQDPKAKLCMKYGAKSFYLGDSIIITKTDYEKGIYNGDVGDVVDGDGDSLTVRIRGQDIRIGKSNIRDVDLAYCITIHKSQGSAYREVYILLPDYSKGMLTRRILYTAITRATEKVYIYSVNHSFEYAVQNGAERKRCTLLSTRLRSNW</sequence>
<dbReference type="RefSeq" id="WP_227707724.1">
    <property type="nucleotide sequence ID" value="NZ_JAJEQX010000014.1"/>
</dbReference>
<evidence type="ECO:0000259" key="3">
    <source>
        <dbReference type="SMART" id="SM00382"/>
    </source>
</evidence>
<evidence type="ECO:0000256" key="2">
    <source>
        <dbReference type="ARBA" id="ARBA00022840"/>
    </source>
</evidence>
<dbReference type="InterPro" id="IPR027417">
    <property type="entry name" value="P-loop_NTPase"/>
</dbReference>
<feature type="domain" description="AAA+ ATPase" evidence="3">
    <location>
        <begin position="319"/>
        <end position="460"/>
    </location>
</feature>
<proteinExistence type="predicted"/>
<dbReference type="Gene3D" id="2.30.30.940">
    <property type="match status" value="1"/>
</dbReference>
<dbReference type="Pfam" id="PF13538">
    <property type="entry name" value="UvrD_C_2"/>
    <property type="match status" value="1"/>
</dbReference>
<keyword evidence="5" id="KW-1185">Reference proteome</keyword>
<dbReference type="Pfam" id="PF13604">
    <property type="entry name" value="AAA_30"/>
    <property type="match status" value="1"/>
</dbReference>
<dbReference type="Gene3D" id="3.40.50.300">
    <property type="entry name" value="P-loop containing nucleotide triphosphate hydrolases"/>
    <property type="match status" value="2"/>
</dbReference>